<gene>
    <name evidence="2" type="ORF">AJ80_10011</name>
</gene>
<dbReference type="SUPFAM" id="SSF53474">
    <property type="entry name" value="alpha/beta-Hydrolases"/>
    <property type="match status" value="1"/>
</dbReference>
<evidence type="ECO:0000313" key="2">
    <source>
        <dbReference type="EMBL" id="PGG95158.1"/>
    </source>
</evidence>
<evidence type="ECO:0000313" key="3">
    <source>
        <dbReference type="Proteomes" id="UP000224634"/>
    </source>
</evidence>
<dbReference type="PANTHER" id="PTHR23024:SF600">
    <property type="entry name" value="PUTATIVE (AFU_ORTHOLOGUE AFUA_1G02580)-RELATED"/>
    <property type="match status" value="1"/>
</dbReference>
<reference evidence="2 3" key="1">
    <citation type="submission" date="2017-10" db="EMBL/GenBank/DDBJ databases">
        <title>Comparative genomics in systemic dimorphic fungi from Ajellomycetaceae.</title>
        <authorList>
            <person name="Munoz J.F."/>
            <person name="Mcewen J.G."/>
            <person name="Clay O.K."/>
            <person name="Cuomo C.A."/>
        </authorList>
    </citation>
    <scope>NUCLEOTIDE SEQUENCE [LARGE SCALE GENOMIC DNA]</scope>
    <source>
        <strain evidence="2 3">UAMH7299</strain>
    </source>
</reference>
<dbReference type="Pfam" id="PF07859">
    <property type="entry name" value="Abhydrolase_3"/>
    <property type="match status" value="1"/>
</dbReference>
<dbReference type="EMBL" id="PDNA01000491">
    <property type="protein sequence ID" value="PGG95158.1"/>
    <property type="molecule type" value="Genomic_DNA"/>
</dbReference>
<evidence type="ECO:0000259" key="1">
    <source>
        <dbReference type="Pfam" id="PF07859"/>
    </source>
</evidence>
<dbReference type="OrthoDB" id="433474at2759"/>
<dbReference type="InterPro" id="IPR013094">
    <property type="entry name" value="AB_hydrolase_3"/>
</dbReference>
<keyword evidence="3" id="KW-1185">Reference proteome</keyword>
<name>A0A2B7WEZ6_POLH7</name>
<proteinExistence type="predicted"/>
<dbReference type="GO" id="GO:0016787">
    <property type="term" value="F:hydrolase activity"/>
    <property type="evidence" value="ECO:0007669"/>
    <property type="project" value="InterPro"/>
</dbReference>
<dbReference type="AlphaFoldDB" id="A0A2B7WEZ6"/>
<protein>
    <recommendedName>
        <fullName evidence="1">Alpha/beta hydrolase fold-3 domain-containing protein</fullName>
    </recommendedName>
</protein>
<dbReference type="Proteomes" id="UP000224634">
    <property type="component" value="Unassembled WGS sequence"/>
</dbReference>
<dbReference type="STRING" id="1447883.A0A2B7WEZ6"/>
<organism evidence="2 3">
    <name type="scientific">Polytolypa hystricis (strain UAMH7299)</name>
    <dbReference type="NCBI Taxonomy" id="1447883"/>
    <lineage>
        <taxon>Eukaryota</taxon>
        <taxon>Fungi</taxon>
        <taxon>Dikarya</taxon>
        <taxon>Ascomycota</taxon>
        <taxon>Pezizomycotina</taxon>
        <taxon>Eurotiomycetes</taxon>
        <taxon>Eurotiomycetidae</taxon>
        <taxon>Onygenales</taxon>
        <taxon>Onygenales incertae sedis</taxon>
        <taxon>Polytolypa</taxon>
    </lineage>
</organism>
<feature type="domain" description="Alpha/beta hydrolase fold-3" evidence="1">
    <location>
        <begin position="87"/>
        <end position="338"/>
    </location>
</feature>
<dbReference type="InterPro" id="IPR029058">
    <property type="entry name" value="AB_hydrolase_fold"/>
</dbReference>
<dbReference type="PANTHER" id="PTHR23024">
    <property type="entry name" value="ARYLACETAMIDE DEACETYLASE"/>
    <property type="match status" value="1"/>
</dbReference>
<accession>A0A2B7WEZ6</accession>
<dbReference type="Gene3D" id="3.40.50.1820">
    <property type="entry name" value="alpha/beta hydrolase"/>
    <property type="match status" value="1"/>
</dbReference>
<sequence>MVLFEGEDANPTNPTNRFWLHIKAVILRVLLRIGMLLHGYPFPIPPRPSFIRTIEPRSICSGRVKLRFYTPKTYHKTKKAGHKYPVVVNFHGGGFCIGKATDDSRWAKTVVDTCDAVVVGVDYRLAPEHPFPAAVDDGVDTLLYLESHALELGLDIRRISLTGFSAGGNLVFAVPLRLHFRSHLDSELSSSESLNSIPPLHRSHSTDVLLRVPSGPQPPINTNIRIVCLCSWYPILDFVLSRDIRRERSILPEKALPPFLTSLFDESYVPNRSDRYSPFASPYRASDDMLRDALPKDIFMYMCEWDMLLQEGQEFVHRLEKGGKKVRSMMIEQSMHGWDKSPNPFRDQRHVDVLYQAACEGMRSVFEHGVQQQQNVTFLT</sequence>
<comment type="caution">
    <text evidence="2">The sequence shown here is derived from an EMBL/GenBank/DDBJ whole genome shotgun (WGS) entry which is preliminary data.</text>
</comment>
<dbReference type="InterPro" id="IPR050466">
    <property type="entry name" value="Carboxylest/Gibb_receptor"/>
</dbReference>